<dbReference type="Proteomes" id="UP000632138">
    <property type="component" value="Unassembled WGS sequence"/>
</dbReference>
<keyword evidence="1" id="KW-0472">Membrane</keyword>
<keyword evidence="1" id="KW-0812">Transmembrane</keyword>
<keyword evidence="1" id="KW-1133">Transmembrane helix</keyword>
<proteinExistence type="predicted"/>
<organism evidence="2 3">
    <name type="scientific">Paractinoplanes ovalisporus</name>
    <dbReference type="NCBI Taxonomy" id="2810368"/>
    <lineage>
        <taxon>Bacteria</taxon>
        <taxon>Bacillati</taxon>
        <taxon>Actinomycetota</taxon>
        <taxon>Actinomycetes</taxon>
        <taxon>Micromonosporales</taxon>
        <taxon>Micromonosporaceae</taxon>
        <taxon>Paractinoplanes</taxon>
    </lineage>
</organism>
<feature type="transmembrane region" description="Helical" evidence="1">
    <location>
        <begin position="47"/>
        <end position="70"/>
    </location>
</feature>
<reference evidence="2 3" key="1">
    <citation type="submission" date="2021-01" db="EMBL/GenBank/DDBJ databases">
        <title>Actinoplanes sp. nov. LDG1-06 isolated from lichen.</title>
        <authorList>
            <person name="Saeng-In P."/>
            <person name="Phongsopitanun W."/>
            <person name="Kanchanasin P."/>
            <person name="Yuki M."/>
            <person name="Kudo T."/>
            <person name="Ohkuma M."/>
            <person name="Tanasupawat S."/>
        </authorList>
    </citation>
    <scope>NUCLEOTIDE SEQUENCE [LARGE SCALE GENOMIC DNA]</scope>
    <source>
        <strain evidence="2 3">LDG1-06</strain>
    </source>
</reference>
<protein>
    <submittedName>
        <fullName evidence="2">Uncharacterized protein</fullName>
    </submittedName>
</protein>
<evidence type="ECO:0000313" key="3">
    <source>
        <dbReference type="Proteomes" id="UP000632138"/>
    </source>
</evidence>
<keyword evidence="3" id="KW-1185">Reference proteome</keyword>
<sequence length="99" mass="10472">MTKFQQPDGAQDPSKVHLIKAYSAERKLAHTRRPPIMTETPGSADLLFARTIAFVAILLFANLVLVVLLAGGCDVRAALAAATGSAMLAVEIADQLLKA</sequence>
<evidence type="ECO:0000256" key="1">
    <source>
        <dbReference type="SAM" id="Phobius"/>
    </source>
</evidence>
<dbReference type="EMBL" id="JAENHP010000008">
    <property type="protein sequence ID" value="MBM2618938.1"/>
    <property type="molecule type" value="Genomic_DNA"/>
</dbReference>
<accession>A0ABS2AHV3</accession>
<name>A0ABS2AHV3_9ACTN</name>
<dbReference type="RefSeq" id="WP_203378940.1">
    <property type="nucleotide sequence ID" value="NZ_JAENHP010000008.1"/>
</dbReference>
<comment type="caution">
    <text evidence="2">The sequence shown here is derived from an EMBL/GenBank/DDBJ whole genome shotgun (WGS) entry which is preliminary data.</text>
</comment>
<gene>
    <name evidence="2" type="ORF">JIG36_25595</name>
</gene>
<evidence type="ECO:0000313" key="2">
    <source>
        <dbReference type="EMBL" id="MBM2618938.1"/>
    </source>
</evidence>